<reference evidence="2 3" key="1">
    <citation type="journal article" date="2011" name="Plasmid">
        <title>Streptomyces turgidiscabies Car8 contains a modular pathogenicity island that shares virulence genes with other actinobacterial plant pathogens.</title>
        <authorList>
            <person name="Huguet-Tapia J.C."/>
            <person name="Badger J.H."/>
            <person name="Loria R."/>
            <person name="Pettis G.S."/>
        </authorList>
    </citation>
    <scope>NUCLEOTIDE SEQUENCE [LARGE SCALE GENOMIC DNA]</scope>
    <source>
        <strain evidence="2 3">Car8</strain>
    </source>
</reference>
<feature type="compositionally biased region" description="Low complexity" evidence="1">
    <location>
        <begin position="30"/>
        <end position="39"/>
    </location>
</feature>
<dbReference type="AlphaFoldDB" id="L7F4X1"/>
<sequence>MLTVYHQETKYLLASYSPKKLGFPQPSASRRPLAAAVPERAVRRRGRSPAGVGQLTVTVA</sequence>
<protein>
    <submittedName>
        <fullName evidence="2">Uncharacterized protein</fullName>
    </submittedName>
</protein>
<proteinExistence type="predicted"/>
<name>L7F4X1_STRT8</name>
<accession>L7F4X1</accession>
<organism evidence="2 3">
    <name type="scientific">Streptomyces turgidiscabies (strain Car8)</name>
    <dbReference type="NCBI Taxonomy" id="698760"/>
    <lineage>
        <taxon>Bacteria</taxon>
        <taxon>Bacillati</taxon>
        <taxon>Actinomycetota</taxon>
        <taxon>Actinomycetes</taxon>
        <taxon>Kitasatosporales</taxon>
        <taxon>Streptomycetaceae</taxon>
        <taxon>Streptomyces</taxon>
    </lineage>
</organism>
<dbReference type="EMBL" id="AEJB01000340">
    <property type="protein sequence ID" value="ELP66623.1"/>
    <property type="molecule type" value="Genomic_DNA"/>
</dbReference>
<evidence type="ECO:0000313" key="2">
    <source>
        <dbReference type="EMBL" id="ELP66623.1"/>
    </source>
</evidence>
<gene>
    <name evidence="2" type="ORF">STRTUCAR8_01009</name>
</gene>
<comment type="caution">
    <text evidence="2">The sequence shown here is derived from an EMBL/GenBank/DDBJ whole genome shotgun (WGS) entry which is preliminary data.</text>
</comment>
<evidence type="ECO:0000313" key="3">
    <source>
        <dbReference type="Proteomes" id="UP000010931"/>
    </source>
</evidence>
<feature type="region of interest" description="Disordered" evidence="1">
    <location>
        <begin position="24"/>
        <end position="60"/>
    </location>
</feature>
<keyword evidence="3" id="KW-1185">Reference proteome</keyword>
<evidence type="ECO:0000256" key="1">
    <source>
        <dbReference type="SAM" id="MobiDB-lite"/>
    </source>
</evidence>
<dbReference type="Proteomes" id="UP000010931">
    <property type="component" value="Unassembled WGS sequence"/>
</dbReference>
<dbReference type="PATRIC" id="fig|698760.3.peg.4620"/>